<name>A0A1Q5PTK6_9ACTO</name>
<protein>
    <submittedName>
        <fullName evidence="1">Uncharacterized protein</fullName>
    </submittedName>
</protein>
<dbReference type="Proteomes" id="UP000185612">
    <property type="component" value="Unassembled WGS sequence"/>
</dbReference>
<evidence type="ECO:0000313" key="2">
    <source>
        <dbReference type="Proteomes" id="UP000185612"/>
    </source>
</evidence>
<organism evidence="1 2">
    <name type="scientific">Buchananella hordeovulneris</name>
    <dbReference type="NCBI Taxonomy" id="52770"/>
    <lineage>
        <taxon>Bacteria</taxon>
        <taxon>Bacillati</taxon>
        <taxon>Actinomycetota</taxon>
        <taxon>Actinomycetes</taxon>
        <taxon>Actinomycetales</taxon>
        <taxon>Actinomycetaceae</taxon>
        <taxon>Buchananella</taxon>
    </lineage>
</organism>
<dbReference type="EMBL" id="MQVS01000015">
    <property type="protein sequence ID" value="OKL50809.1"/>
    <property type="molecule type" value="Genomic_DNA"/>
</dbReference>
<proteinExistence type="predicted"/>
<comment type="caution">
    <text evidence="1">The sequence shown here is derived from an EMBL/GenBank/DDBJ whole genome shotgun (WGS) entry which is preliminary data.</text>
</comment>
<gene>
    <name evidence="1" type="ORF">BSZ40_10665</name>
</gene>
<evidence type="ECO:0000313" key="1">
    <source>
        <dbReference type="EMBL" id="OKL50809.1"/>
    </source>
</evidence>
<accession>A0A1Q5PTK6</accession>
<reference evidence="2" key="1">
    <citation type="submission" date="2016-12" db="EMBL/GenBank/DDBJ databases">
        <authorList>
            <person name="Meng X."/>
        </authorList>
    </citation>
    <scope>NUCLEOTIDE SEQUENCE [LARGE SCALE GENOMIC DNA]</scope>
    <source>
        <strain evidence="2">DSM 20732</strain>
    </source>
</reference>
<sequence length="77" mass="9133">MLTVRIYGFGTIFSRYILAFSNLIQGDRLHRYVIPVYIHRNVTCQLIQIRLTPFLHLQHLIAQFLEEIDKNTYGLLI</sequence>
<dbReference type="AlphaFoldDB" id="A0A1Q5PTK6"/>
<dbReference type="InParanoid" id="A0A1Q5PTK6"/>
<keyword evidence="2" id="KW-1185">Reference proteome</keyword>